<reference evidence="4" key="1">
    <citation type="submission" date="2014-03" db="EMBL/GenBank/DDBJ databases">
        <title>The Genome Sequence of Puccinia striiformis f. sp. tritici PST-78.</title>
        <authorList>
            <consortium name="The Broad Institute Genome Sequencing Platform"/>
            <person name="Cuomo C."/>
            <person name="Hulbert S."/>
            <person name="Chen X."/>
            <person name="Walker B."/>
            <person name="Young S.K."/>
            <person name="Zeng Q."/>
            <person name="Gargeya S."/>
            <person name="Fitzgerald M."/>
            <person name="Haas B."/>
            <person name="Abouelleil A."/>
            <person name="Alvarado L."/>
            <person name="Arachchi H.M."/>
            <person name="Berlin A.M."/>
            <person name="Chapman S.B."/>
            <person name="Goldberg J."/>
            <person name="Griggs A."/>
            <person name="Gujja S."/>
            <person name="Hansen M."/>
            <person name="Howarth C."/>
            <person name="Imamovic A."/>
            <person name="Larimer J."/>
            <person name="McCowan C."/>
            <person name="Montmayeur A."/>
            <person name="Murphy C."/>
            <person name="Neiman D."/>
            <person name="Pearson M."/>
            <person name="Priest M."/>
            <person name="Roberts A."/>
            <person name="Saif S."/>
            <person name="Shea T."/>
            <person name="Sisk P."/>
            <person name="Sykes S."/>
            <person name="Wortman J."/>
            <person name="Nusbaum C."/>
            <person name="Birren B."/>
        </authorList>
    </citation>
    <scope>NUCLEOTIDE SEQUENCE [LARGE SCALE GENOMIC DNA]</scope>
    <source>
        <strain evidence="4">race PST-78</strain>
    </source>
</reference>
<dbReference type="EMBL" id="AJIL01002334">
    <property type="protein sequence ID" value="KNE88338.1"/>
    <property type="molecule type" value="Genomic_DNA"/>
</dbReference>
<evidence type="ECO:0000256" key="1">
    <source>
        <dbReference type="SAM" id="MobiDB-lite"/>
    </source>
</evidence>
<keyword evidence="2" id="KW-0812">Transmembrane</keyword>
<evidence type="ECO:0000313" key="4">
    <source>
        <dbReference type="Proteomes" id="UP000054564"/>
    </source>
</evidence>
<dbReference type="Proteomes" id="UP000054564">
    <property type="component" value="Unassembled WGS sequence"/>
</dbReference>
<organism evidence="3 4">
    <name type="scientific">Puccinia striiformis f. sp. tritici PST-78</name>
    <dbReference type="NCBI Taxonomy" id="1165861"/>
    <lineage>
        <taxon>Eukaryota</taxon>
        <taxon>Fungi</taxon>
        <taxon>Dikarya</taxon>
        <taxon>Basidiomycota</taxon>
        <taxon>Pucciniomycotina</taxon>
        <taxon>Pucciniomycetes</taxon>
        <taxon>Pucciniales</taxon>
        <taxon>Pucciniaceae</taxon>
        <taxon>Puccinia</taxon>
    </lineage>
</organism>
<protein>
    <submittedName>
        <fullName evidence="3">Uncharacterized protein</fullName>
    </submittedName>
</protein>
<feature type="region of interest" description="Disordered" evidence="1">
    <location>
        <begin position="47"/>
        <end position="72"/>
    </location>
</feature>
<dbReference type="AlphaFoldDB" id="A0A0L0UMT7"/>
<proteinExistence type="predicted"/>
<name>A0A0L0UMT7_9BASI</name>
<evidence type="ECO:0000313" key="3">
    <source>
        <dbReference type="EMBL" id="KNE88338.1"/>
    </source>
</evidence>
<gene>
    <name evidence="3" type="ORF">PSTG_18262</name>
</gene>
<sequence>MPHTSMSQAGLNAMSIASIICTLMFILKPEFILNFFTPGRLRPVKRRPKSKRPVMVSGVGNSSHDDEEDAEIEQPGYNGIMDRSAVRVDIASHVLQAFYLQILLLGEALQISKFHIEKLNFTNLVFYK</sequence>
<comment type="caution">
    <text evidence="3">The sequence shown here is derived from an EMBL/GenBank/DDBJ whole genome shotgun (WGS) entry which is preliminary data.</text>
</comment>
<dbReference type="STRING" id="1165861.A0A0L0UMT7"/>
<feature type="transmembrane region" description="Helical" evidence="2">
    <location>
        <begin position="12"/>
        <end position="37"/>
    </location>
</feature>
<keyword evidence="4" id="KW-1185">Reference proteome</keyword>
<keyword evidence="2" id="KW-0472">Membrane</keyword>
<evidence type="ECO:0000256" key="2">
    <source>
        <dbReference type="SAM" id="Phobius"/>
    </source>
</evidence>
<accession>A0A0L0UMT7</accession>
<keyword evidence="2" id="KW-1133">Transmembrane helix</keyword>